<dbReference type="CDD" id="cd06587">
    <property type="entry name" value="VOC"/>
    <property type="match status" value="1"/>
</dbReference>
<dbReference type="AlphaFoldDB" id="A0AAV3UQ77"/>
<dbReference type="Gene3D" id="3.10.180.10">
    <property type="entry name" value="2,3-Dihydroxybiphenyl 1,2-Dioxygenase, domain 1"/>
    <property type="match status" value="1"/>
</dbReference>
<proteinExistence type="predicted"/>
<sequence length="148" mass="16975">MSTGNFQVEQIDHVTLFVPDRYEAAQWYKQVLGLEICREYKKWADEGGPLMISSDSGRTMLAVFEGQSSRLQEADVEQHIAFRVDGVGFLKFVDRIEEMLITDGGNQVSQEDIVDHDLSFSIYFHDPYGNRFEVTTYDYQAVAETLEC</sequence>
<protein>
    <recommendedName>
        <fullName evidence="6">VOC domain-containing protein</fullName>
    </recommendedName>
</protein>
<evidence type="ECO:0000259" key="2">
    <source>
        <dbReference type="PROSITE" id="PS51020"/>
    </source>
</evidence>
<dbReference type="GO" id="GO:0046872">
    <property type="term" value="F:metal ion binding"/>
    <property type="evidence" value="ECO:0007669"/>
    <property type="project" value="UniProtKB-KW"/>
</dbReference>
<gene>
    <name evidence="4" type="ORF">GCM10025751_50760</name>
</gene>
<dbReference type="InterPro" id="IPR009465">
    <property type="entry name" value="Spondin_N"/>
</dbReference>
<dbReference type="GeneID" id="68617058"/>
<keyword evidence="1" id="KW-0479">Metal-binding</keyword>
<dbReference type="InterPro" id="IPR051332">
    <property type="entry name" value="Fosfomycin_Res_Enzymes"/>
</dbReference>
<evidence type="ECO:0000259" key="3">
    <source>
        <dbReference type="PROSITE" id="PS51819"/>
    </source>
</evidence>
<evidence type="ECO:0000313" key="5">
    <source>
        <dbReference type="Proteomes" id="UP001501729"/>
    </source>
</evidence>
<dbReference type="RefSeq" id="WP_227778592.1">
    <property type="nucleotide sequence ID" value="NZ_BAABKX010000024.1"/>
</dbReference>
<keyword evidence="5" id="KW-1185">Reference proteome</keyword>
<dbReference type="PANTHER" id="PTHR36113:SF6">
    <property type="entry name" value="FOSFOMYCIN RESISTANCE PROTEIN FOSX"/>
    <property type="match status" value="1"/>
</dbReference>
<name>A0AAV3UQ77_9EURY</name>
<dbReference type="PROSITE" id="PS51020">
    <property type="entry name" value="SPONDIN"/>
    <property type="match status" value="1"/>
</dbReference>
<evidence type="ECO:0008006" key="6">
    <source>
        <dbReference type="Google" id="ProtNLM"/>
    </source>
</evidence>
<comment type="caution">
    <text evidence="4">The sequence shown here is derived from an EMBL/GenBank/DDBJ whole genome shotgun (WGS) entry which is preliminary data.</text>
</comment>
<dbReference type="Pfam" id="PF00903">
    <property type="entry name" value="Glyoxalase"/>
    <property type="match status" value="1"/>
</dbReference>
<organism evidence="4 5">
    <name type="scientific">Haladaptatus pallidirubidus</name>
    <dbReference type="NCBI Taxonomy" id="1008152"/>
    <lineage>
        <taxon>Archaea</taxon>
        <taxon>Methanobacteriati</taxon>
        <taxon>Methanobacteriota</taxon>
        <taxon>Stenosarchaea group</taxon>
        <taxon>Halobacteria</taxon>
        <taxon>Halobacteriales</taxon>
        <taxon>Haladaptataceae</taxon>
        <taxon>Haladaptatus</taxon>
    </lineage>
</organism>
<dbReference type="InterPro" id="IPR037523">
    <property type="entry name" value="VOC_core"/>
</dbReference>
<reference evidence="4 5" key="1">
    <citation type="journal article" date="2019" name="Int. J. Syst. Evol. Microbiol.">
        <title>The Global Catalogue of Microorganisms (GCM) 10K type strain sequencing project: providing services to taxonomists for standard genome sequencing and annotation.</title>
        <authorList>
            <consortium name="The Broad Institute Genomics Platform"/>
            <consortium name="The Broad Institute Genome Sequencing Center for Infectious Disease"/>
            <person name="Wu L."/>
            <person name="Ma J."/>
        </authorList>
    </citation>
    <scope>NUCLEOTIDE SEQUENCE [LARGE SCALE GENOMIC DNA]</scope>
    <source>
        <strain evidence="4 5">JCM 17504</strain>
    </source>
</reference>
<accession>A0AAV3UQ77</accession>
<dbReference type="PROSITE" id="PS51819">
    <property type="entry name" value="VOC"/>
    <property type="match status" value="1"/>
</dbReference>
<dbReference type="PANTHER" id="PTHR36113">
    <property type="entry name" value="LYASE, PUTATIVE-RELATED-RELATED"/>
    <property type="match status" value="1"/>
</dbReference>
<feature type="domain" description="VOC" evidence="3">
    <location>
        <begin position="10"/>
        <end position="137"/>
    </location>
</feature>
<feature type="domain" description="Spondin" evidence="2">
    <location>
        <begin position="1"/>
        <end position="88"/>
    </location>
</feature>
<dbReference type="SUPFAM" id="SSF54593">
    <property type="entry name" value="Glyoxalase/Bleomycin resistance protein/Dihydroxybiphenyl dioxygenase"/>
    <property type="match status" value="1"/>
</dbReference>
<dbReference type="InterPro" id="IPR029068">
    <property type="entry name" value="Glyas_Bleomycin-R_OHBP_Dase"/>
</dbReference>
<dbReference type="Proteomes" id="UP001501729">
    <property type="component" value="Unassembled WGS sequence"/>
</dbReference>
<dbReference type="EMBL" id="BAABKX010000024">
    <property type="protein sequence ID" value="GAA5062899.1"/>
    <property type="molecule type" value="Genomic_DNA"/>
</dbReference>
<evidence type="ECO:0000313" key="4">
    <source>
        <dbReference type="EMBL" id="GAA5062899.1"/>
    </source>
</evidence>
<dbReference type="InterPro" id="IPR004360">
    <property type="entry name" value="Glyas_Fos-R_dOase_dom"/>
</dbReference>
<evidence type="ECO:0000256" key="1">
    <source>
        <dbReference type="ARBA" id="ARBA00022723"/>
    </source>
</evidence>